<dbReference type="OrthoDB" id="685087at2759"/>
<feature type="transmembrane region" description="Helical" evidence="4">
    <location>
        <begin position="92"/>
        <end position="119"/>
    </location>
</feature>
<gene>
    <name evidence="5" type="ORF">HU200_053144</name>
</gene>
<keyword evidence="4" id="KW-1133">Transmembrane helix</keyword>
<dbReference type="AlphaFoldDB" id="A0A835E6H0"/>
<proteinExistence type="predicted"/>
<dbReference type="EMBL" id="JACEFO010002303">
    <property type="protein sequence ID" value="KAF8666977.1"/>
    <property type="molecule type" value="Genomic_DNA"/>
</dbReference>
<organism evidence="5 6">
    <name type="scientific">Digitaria exilis</name>
    <dbReference type="NCBI Taxonomy" id="1010633"/>
    <lineage>
        <taxon>Eukaryota</taxon>
        <taxon>Viridiplantae</taxon>
        <taxon>Streptophyta</taxon>
        <taxon>Embryophyta</taxon>
        <taxon>Tracheophyta</taxon>
        <taxon>Spermatophyta</taxon>
        <taxon>Magnoliopsida</taxon>
        <taxon>Liliopsida</taxon>
        <taxon>Poales</taxon>
        <taxon>Poaceae</taxon>
        <taxon>PACMAD clade</taxon>
        <taxon>Panicoideae</taxon>
        <taxon>Panicodae</taxon>
        <taxon>Paniceae</taxon>
        <taxon>Anthephorinae</taxon>
        <taxon>Digitaria</taxon>
    </lineage>
</organism>
<dbReference type="GO" id="GO:0098542">
    <property type="term" value="P:defense response to other organism"/>
    <property type="evidence" value="ECO:0007669"/>
    <property type="project" value="InterPro"/>
</dbReference>
<dbReference type="PANTHER" id="PTHR31234:SF40">
    <property type="entry name" value="GLYCINE-RICH PROTEIN FAMILY"/>
    <property type="match status" value="1"/>
</dbReference>
<feature type="region of interest" description="Disordered" evidence="3">
    <location>
        <begin position="35"/>
        <end position="58"/>
    </location>
</feature>
<keyword evidence="6" id="KW-1185">Reference proteome</keyword>
<accession>A0A835E6H0</accession>
<keyword evidence="4" id="KW-0812">Transmembrane</keyword>
<evidence type="ECO:0000256" key="2">
    <source>
        <dbReference type="ARBA" id="ARBA00023136"/>
    </source>
</evidence>
<evidence type="ECO:0000256" key="3">
    <source>
        <dbReference type="SAM" id="MobiDB-lite"/>
    </source>
</evidence>
<name>A0A835E6H0_9POAL</name>
<comment type="subcellular location">
    <subcellularLocation>
        <location evidence="1">Membrane</location>
    </subcellularLocation>
</comment>
<keyword evidence="2 4" id="KW-0472">Membrane</keyword>
<evidence type="ECO:0000256" key="1">
    <source>
        <dbReference type="ARBA" id="ARBA00004370"/>
    </source>
</evidence>
<evidence type="ECO:0008006" key="7">
    <source>
        <dbReference type="Google" id="ProtNLM"/>
    </source>
</evidence>
<dbReference type="InterPro" id="IPR044839">
    <property type="entry name" value="NDR1-like"/>
</dbReference>
<comment type="caution">
    <text evidence="5">The sequence shown here is derived from an EMBL/GenBank/DDBJ whole genome shotgun (WGS) entry which is preliminary data.</text>
</comment>
<dbReference type="GO" id="GO:0005886">
    <property type="term" value="C:plasma membrane"/>
    <property type="evidence" value="ECO:0007669"/>
    <property type="project" value="TreeGrafter"/>
</dbReference>
<evidence type="ECO:0000256" key="4">
    <source>
        <dbReference type="SAM" id="Phobius"/>
    </source>
</evidence>
<dbReference type="Proteomes" id="UP000636709">
    <property type="component" value="Unassembled WGS sequence"/>
</dbReference>
<sequence length="285" mass="29707">MAMSCEPSLPVICEPVSAPPRQNHHHLERHRACVRNSDQAAPPQSPPRLAKLSYPPRNPRKIPAAMARSARELPPQYYAAARSGHRSSSSSSAAASCVVAILFLLLAAGGGAAALFILYRPRAPAIAVTSVQLPSFASANGTVAFTFQQLASVRNPNRSPLAHYDSSLHVAYGGGEVGSMYIPAGQIDGGRTQYMATSFTVPAFAVAGPAASAAQPATISVPASGPSPHVTAALLEQPPVMEVDSLLVVKGKVTVLKVLTHHVEAAKVCRIGVSPADGRVLGFRC</sequence>
<protein>
    <recommendedName>
        <fullName evidence="7">Late embryogenesis abundant protein LEA-2 subgroup domain-containing protein</fullName>
    </recommendedName>
</protein>
<reference evidence="5" key="1">
    <citation type="submission" date="2020-07" db="EMBL/GenBank/DDBJ databases">
        <title>Genome sequence and genetic diversity analysis of an under-domesticated orphan crop, white fonio (Digitaria exilis).</title>
        <authorList>
            <person name="Bennetzen J.L."/>
            <person name="Chen S."/>
            <person name="Ma X."/>
            <person name="Wang X."/>
            <person name="Yssel A.E.J."/>
            <person name="Chaluvadi S.R."/>
            <person name="Johnson M."/>
            <person name="Gangashetty P."/>
            <person name="Hamidou F."/>
            <person name="Sanogo M.D."/>
            <person name="Zwaenepoel A."/>
            <person name="Wallace J."/>
            <person name="Van De Peer Y."/>
            <person name="Van Deynze A."/>
        </authorList>
    </citation>
    <scope>NUCLEOTIDE SEQUENCE</scope>
    <source>
        <tissue evidence="5">Leaves</tissue>
    </source>
</reference>
<dbReference type="SUPFAM" id="SSF117070">
    <property type="entry name" value="LEA14-like"/>
    <property type="match status" value="1"/>
</dbReference>
<evidence type="ECO:0000313" key="6">
    <source>
        <dbReference type="Proteomes" id="UP000636709"/>
    </source>
</evidence>
<evidence type="ECO:0000313" key="5">
    <source>
        <dbReference type="EMBL" id="KAF8666977.1"/>
    </source>
</evidence>
<dbReference type="PANTHER" id="PTHR31234">
    <property type="entry name" value="LATE EMBRYOGENESIS ABUNDANT (LEA) HYDROXYPROLINE-RICH GLYCOPROTEIN FAMILY"/>
    <property type="match status" value="1"/>
</dbReference>